<accession>A0A9D1H5T5</accession>
<comment type="caution">
    <text evidence="1">The sequence shown here is derived from an EMBL/GenBank/DDBJ whole genome shotgun (WGS) entry which is preliminary data.</text>
</comment>
<dbReference type="AlphaFoldDB" id="A0A9D1H5T5"/>
<dbReference type="EMBL" id="DVLW01000030">
    <property type="protein sequence ID" value="HIT93751.1"/>
    <property type="molecule type" value="Genomic_DNA"/>
</dbReference>
<dbReference type="InterPro" id="IPR025127">
    <property type="entry name" value="DUF4054"/>
</dbReference>
<reference evidence="1" key="1">
    <citation type="submission" date="2020-10" db="EMBL/GenBank/DDBJ databases">
        <authorList>
            <person name="Gilroy R."/>
        </authorList>
    </citation>
    <scope>NUCLEOTIDE SEQUENCE</scope>
    <source>
        <strain evidence="1">ChiBcec7-5410</strain>
    </source>
</reference>
<name>A0A9D1H5T5_9FIRM</name>
<proteinExistence type="predicted"/>
<evidence type="ECO:0000313" key="1">
    <source>
        <dbReference type="EMBL" id="HIT93751.1"/>
    </source>
</evidence>
<evidence type="ECO:0000313" key="2">
    <source>
        <dbReference type="Proteomes" id="UP000824160"/>
    </source>
</evidence>
<dbReference type="Pfam" id="PF13262">
    <property type="entry name" value="DUF4054"/>
    <property type="match status" value="1"/>
</dbReference>
<sequence>MDELEVFRLIAPEFEQVMSSDITQYIELCRPLVSKKQFGKLYTQAVCCLAAHRMKLAGLGRDDTGSLSETFRLSSYSEGGVSVSFGSTPGQSTDGEYALTIYGQQYLSIRRSVIIPIHCSGERGSG</sequence>
<reference evidence="1" key="2">
    <citation type="journal article" date="2021" name="PeerJ">
        <title>Extensive microbial diversity within the chicken gut microbiome revealed by metagenomics and culture.</title>
        <authorList>
            <person name="Gilroy R."/>
            <person name="Ravi A."/>
            <person name="Getino M."/>
            <person name="Pursley I."/>
            <person name="Horton D.L."/>
            <person name="Alikhan N.F."/>
            <person name="Baker D."/>
            <person name="Gharbi K."/>
            <person name="Hall N."/>
            <person name="Watson M."/>
            <person name="Adriaenssens E.M."/>
            <person name="Foster-Nyarko E."/>
            <person name="Jarju S."/>
            <person name="Secka A."/>
            <person name="Antonio M."/>
            <person name="Oren A."/>
            <person name="Chaudhuri R.R."/>
            <person name="La Ragione R."/>
            <person name="Hildebrand F."/>
            <person name="Pallen M.J."/>
        </authorList>
    </citation>
    <scope>NUCLEOTIDE SEQUENCE</scope>
    <source>
        <strain evidence="1">ChiBcec7-5410</strain>
    </source>
</reference>
<organism evidence="1 2">
    <name type="scientific">Candidatus Faecivivens stercoripullorum</name>
    <dbReference type="NCBI Taxonomy" id="2840805"/>
    <lineage>
        <taxon>Bacteria</taxon>
        <taxon>Bacillati</taxon>
        <taxon>Bacillota</taxon>
        <taxon>Clostridia</taxon>
        <taxon>Eubacteriales</taxon>
        <taxon>Oscillospiraceae</taxon>
        <taxon>Oscillospiraceae incertae sedis</taxon>
        <taxon>Candidatus Faecivivens</taxon>
    </lineage>
</organism>
<dbReference type="Proteomes" id="UP000824160">
    <property type="component" value="Unassembled WGS sequence"/>
</dbReference>
<gene>
    <name evidence="1" type="ORF">IAC43_01045</name>
</gene>
<protein>
    <submittedName>
        <fullName evidence="1">DUF4054 domain-containing protein</fullName>
    </submittedName>
</protein>